<dbReference type="EMBL" id="FXAH01000010">
    <property type="protein sequence ID" value="SMF55636.1"/>
    <property type="molecule type" value="Genomic_DNA"/>
</dbReference>
<feature type="domain" description="VOC" evidence="1">
    <location>
        <begin position="12"/>
        <end position="137"/>
    </location>
</feature>
<proteinExistence type="predicted"/>
<dbReference type="Gene3D" id="3.30.720.110">
    <property type="match status" value="1"/>
</dbReference>
<dbReference type="RefSeq" id="WP_085228805.1">
    <property type="nucleotide sequence ID" value="NZ_BSQD01000007.1"/>
</dbReference>
<reference evidence="3" key="1">
    <citation type="submission" date="2017-04" db="EMBL/GenBank/DDBJ databases">
        <authorList>
            <person name="Varghese N."/>
            <person name="Submissions S."/>
        </authorList>
    </citation>
    <scope>NUCLEOTIDE SEQUENCE [LARGE SCALE GENOMIC DNA]</scope>
    <source>
        <strain evidence="3">Ballard 720</strain>
    </source>
</reference>
<dbReference type="STRING" id="28094.SAMN06295900_11070"/>
<dbReference type="PANTHER" id="PTHR34109:SF1">
    <property type="entry name" value="VOC DOMAIN-CONTAINING PROTEIN"/>
    <property type="match status" value="1"/>
</dbReference>
<name>A0A1X7FP36_TRICW</name>
<dbReference type="PANTHER" id="PTHR34109">
    <property type="entry name" value="BNAUNNG04460D PROTEIN-RELATED"/>
    <property type="match status" value="1"/>
</dbReference>
<dbReference type="Pfam" id="PF00903">
    <property type="entry name" value="Glyoxalase"/>
    <property type="match status" value="1"/>
</dbReference>
<evidence type="ECO:0000259" key="1">
    <source>
        <dbReference type="PROSITE" id="PS51819"/>
    </source>
</evidence>
<dbReference type="AlphaFoldDB" id="A0A1X7FP36"/>
<dbReference type="InterPro" id="IPR004360">
    <property type="entry name" value="Glyas_Fos-R_dOase_dom"/>
</dbReference>
<sequence>MTTSTVKPIPEGMHTLTPQIICAGASDAIAFYKEAFGATELMRLPAPDGRIMHAQVKIGDSVVMLTDEMPEHGMMGPKALKNTPVSLYLYVENADRAFERAVAAGAKVIMPLADMFWGDRWGHLEDPFGHRWHIASHIRDVPPEEMQRAVKEANCPG</sequence>
<dbReference type="Proteomes" id="UP000192911">
    <property type="component" value="Unassembled WGS sequence"/>
</dbReference>
<accession>A0A1X7FP36</accession>
<dbReference type="GeneID" id="95553387"/>
<dbReference type="PROSITE" id="PS51819">
    <property type="entry name" value="VOC"/>
    <property type="match status" value="1"/>
</dbReference>
<evidence type="ECO:0000313" key="2">
    <source>
        <dbReference type="EMBL" id="SMF55636.1"/>
    </source>
</evidence>
<dbReference type="InterPro" id="IPR037523">
    <property type="entry name" value="VOC_core"/>
</dbReference>
<dbReference type="CDD" id="cd07246">
    <property type="entry name" value="VOC_like"/>
    <property type="match status" value="1"/>
</dbReference>
<evidence type="ECO:0000313" key="3">
    <source>
        <dbReference type="Proteomes" id="UP000192911"/>
    </source>
</evidence>
<dbReference type="OrthoDB" id="9795306at2"/>
<dbReference type="Gene3D" id="3.30.720.120">
    <property type="match status" value="1"/>
</dbReference>
<keyword evidence="3" id="KW-1185">Reference proteome</keyword>
<dbReference type="SUPFAM" id="SSF54593">
    <property type="entry name" value="Glyoxalase/Bleomycin resistance protein/Dihydroxybiphenyl dioxygenase"/>
    <property type="match status" value="1"/>
</dbReference>
<protein>
    <submittedName>
        <fullName evidence="2">Uncharacterized conserved protein PhnB, glyoxalase superfamily</fullName>
    </submittedName>
</protein>
<gene>
    <name evidence="2" type="ORF">SAMN06295900_11070</name>
</gene>
<organism evidence="2 3">
    <name type="scientific">Trinickia caryophylli</name>
    <name type="common">Paraburkholderia caryophylli</name>
    <dbReference type="NCBI Taxonomy" id="28094"/>
    <lineage>
        <taxon>Bacteria</taxon>
        <taxon>Pseudomonadati</taxon>
        <taxon>Pseudomonadota</taxon>
        <taxon>Betaproteobacteria</taxon>
        <taxon>Burkholderiales</taxon>
        <taxon>Burkholderiaceae</taxon>
        <taxon>Trinickia</taxon>
    </lineage>
</organism>
<dbReference type="InterPro" id="IPR029068">
    <property type="entry name" value="Glyas_Bleomycin-R_OHBP_Dase"/>
</dbReference>